<dbReference type="PANTHER" id="PTHR43668:SF2">
    <property type="entry name" value="ALLANTOINASE"/>
    <property type="match status" value="1"/>
</dbReference>
<dbReference type="InterPro" id="IPR011059">
    <property type="entry name" value="Metal-dep_hydrolase_composite"/>
</dbReference>
<accession>A0ABX9Q1N1</accession>
<evidence type="ECO:0000259" key="1">
    <source>
        <dbReference type="Pfam" id="PF01979"/>
    </source>
</evidence>
<dbReference type="Pfam" id="PF01979">
    <property type="entry name" value="Amidohydro_1"/>
    <property type="match status" value="1"/>
</dbReference>
<dbReference type="InterPro" id="IPR050138">
    <property type="entry name" value="DHOase/Allantoinase_Hydrolase"/>
</dbReference>
<dbReference type="InterPro" id="IPR006680">
    <property type="entry name" value="Amidohydro-rel"/>
</dbReference>
<comment type="caution">
    <text evidence="2">The sequence shown here is derived from an EMBL/GenBank/DDBJ whole genome shotgun (WGS) entry which is preliminary data.</text>
</comment>
<dbReference type="SUPFAM" id="SSF51556">
    <property type="entry name" value="Metallo-dependent hydrolases"/>
    <property type="match status" value="1"/>
</dbReference>
<keyword evidence="3" id="KW-1185">Reference proteome</keyword>
<evidence type="ECO:0000313" key="3">
    <source>
        <dbReference type="Proteomes" id="UP000278907"/>
    </source>
</evidence>
<dbReference type="RefSeq" id="WP_147452783.1">
    <property type="nucleotide sequence ID" value="NZ_RAWI01001369.1"/>
</dbReference>
<evidence type="ECO:0000313" key="2">
    <source>
        <dbReference type="EMBL" id="RKH75950.1"/>
    </source>
</evidence>
<dbReference type="PANTHER" id="PTHR43668">
    <property type="entry name" value="ALLANTOINASE"/>
    <property type="match status" value="1"/>
</dbReference>
<dbReference type="Gene3D" id="3.20.20.140">
    <property type="entry name" value="Metal-dependent hydrolases"/>
    <property type="match status" value="1"/>
</dbReference>
<dbReference type="InterPro" id="IPR032466">
    <property type="entry name" value="Metal_Hydrolase"/>
</dbReference>
<dbReference type="Proteomes" id="UP000278907">
    <property type="component" value="Unassembled WGS sequence"/>
</dbReference>
<reference evidence="2 3" key="1">
    <citation type="submission" date="2018-09" db="EMBL/GenBank/DDBJ databases">
        <authorList>
            <person name="Livingstone P.G."/>
            <person name="Whitworth D.E."/>
        </authorList>
    </citation>
    <scope>NUCLEOTIDE SEQUENCE [LARGE SCALE GENOMIC DNA]</scope>
    <source>
        <strain evidence="2 3">CA031B</strain>
    </source>
</reference>
<name>A0ABX9Q1N1_9BACT</name>
<feature type="non-terminal residue" evidence="2">
    <location>
        <position position="1"/>
    </location>
</feature>
<dbReference type="EMBL" id="RAWI01001369">
    <property type="protein sequence ID" value="RKH75950.1"/>
    <property type="molecule type" value="Genomic_DNA"/>
</dbReference>
<gene>
    <name evidence="2" type="ORF">D7Y13_44525</name>
</gene>
<proteinExistence type="predicted"/>
<organism evidence="2 3">
    <name type="scientific">Corallococcus praedator</name>
    <dbReference type="NCBI Taxonomy" id="2316724"/>
    <lineage>
        <taxon>Bacteria</taxon>
        <taxon>Pseudomonadati</taxon>
        <taxon>Myxococcota</taxon>
        <taxon>Myxococcia</taxon>
        <taxon>Myxococcales</taxon>
        <taxon>Cystobacterineae</taxon>
        <taxon>Myxococcaceae</taxon>
        <taxon>Corallococcus</taxon>
    </lineage>
</organism>
<protein>
    <submittedName>
        <fullName evidence="2">Dihydroorotase</fullName>
    </submittedName>
</protein>
<sequence length="119" mass="13191">APHAPYEKEVELDQAPFGILGLETEFAIFCEVLVHQRKAIGLPRLIELLTINPAKLLRIDRGTLSVGAPADVTLLDPDLEWTYDLGRTCSPSRNSPFHGQTFRGRAVRTIVGGRTAWKL</sequence>
<dbReference type="SUPFAM" id="SSF51338">
    <property type="entry name" value="Composite domain of metallo-dependent hydrolases"/>
    <property type="match status" value="1"/>
</dbReference>
<feature type="domain" description="Amidohydrolase-related" evidence="1">
    <location>
        <begin position="40"/>
        <end position="115"/>
    </location>
</feature>